<dbReference type="Proteomes" id="UP000887567">
    <property type="component" value="Unplaced"/>
</dbReference>
<protein>
    <submittedName>
        <fullName evidence="2">Uncharacterized protein</fullName>
    </submittedName>
</protein>
<dbReference type="RefSeq" id="XP_020906786.1">
    <property type="nucleotide sequence ID" value="XM_021051127.1"/>
</dbReference>
<dbReference type="GeneID" id="110244893"/>
<name>A0A913XMP9_EXADI</name>
<evidence type="ECO:0000313" key="2">
    <source>
        <dbReference type="EnsemblMetazoa" id="XP_020906786.1"/>
    </source>
</evidence>
<dbReference type="OMA" id="KNIATHM"/>
<dbReference type="EnsemblMetazoa" id="XM_021051127.1">
    <property type="protein sequence ID" value="XP_020906786.1"/>
    <property type="gene ID" value="LOC110244893"/>
</dbReference>
<reference evidence="2" key="1">
    <citation type="submission" date="2022-11" db="UniProtKB">
        <authorList>
            <consortium name="EnsemblMetazoa"/>
        </authorList>
    </citation>
    <scope>IDENTIFICATION</scope>
</reference>
<keyword evidence="1" id="KW-0732">Signal</keyword>
<proteinExistence type="predicted"/>
<dbReference type="OrthoDB" id="5970907at2759"/>
<feature type="signal peptide" evidence="1">
    <location>
        <begin position="1"/>
        <end position="26"/>
    </location>
</feature>
<dbReference type="KEGG" id="epa:110244893"/>
<keyword evidence="3" id="KW-1185">Reference proteome</keyword>
<feature type="chain" id="PRO_5037869865" evidence="1">
    <location>
        <begin position="27"/>
        <end position="193"/>
    </location>
</feature>
<evidence type="ECO:0000313" key="3">
    <source>
        <dbReference type="Proteomes" id="UP000887567"/>
    </source>
</evidence>
<evidence type="ECO:0000256" key="1">
    <source>
        <dbReference type="SAM" id="SignalP"/>
    </source>
</evidence>
<dbReference type="AlphaFoldDB" id="A0A913XMP9"/>
<accession>A0A913XMP9</accession>
<sequence length="193" mass="20831">MAQNKALGLKVSIALLASIMISLGSSSIIVIPAPTNHIKSVDAWCTSFTGHLSRTIQQFGSVRFNKTSQTTTAAPAKESMRLAFDHRDLKIYSILLDDVMNVAGNVTLVGARIQSCISRNKVGMSALLGAMELSKLYLNGTIPTHPVVISSSAPIQTYKNIATHMAALKKQFKDLALLYSNFFTASVIVKPVH</sequence>
<organism evidence="2 3">
    <name type="scientific">Exaiptasia diaphana</name>
    <name type="common">Tropical sea anemone</name>
    <name type="synonym">Aiptasia pulchella</name>
    <dbReference type="NCBI Taxonomy" id="2652724"/>
    <lineage>
        <taxon>Eukaryota</taxon>
        <taxon>Metazoa</taxon>
        <taxon>Cnidaria</taxon>
        <taxon>Anthozoa</taxon>
        <taxon>Hexacorallia</taxon>
        <taxon>Actiniaria</taxon>
        <taxon>Aiptasiidae</taxon>
        <taxon>Exaiptasia</taxon>
    </lineage>
</organism>